<accession>W4GSL6</accession>
<dbReference type="AlphaFoldDB" id="W4GSL6"/>
<organism evidence="1">
    <name type="scientific">Aphanomyces astaci</name>
    <name type="common">Crayfish plague agent</name>
    <dbReference type="NCBI Taxonomy" id="112090"/>
    <lineage>
        <taxon>Eukaryota</taxon>
        <taxon>Sar</taxon>
        <taxon>Stramenopiles</taxon>
        <taxon>Oomycota</taxon>
        <taxon>Saprolegniomycetes</taxon>
        <taxon>Saprolegniales</taxon>
        <taxon>Verrucalvaceae</taxon>
        <taxon>Aphanomyces</taxon>
    </lineage>
</organism>
<dbReference type="InterPro" id="IPR036397">
    <property type="entry name" value="RNaseH_sf"/>
</dbReference>
<dbReference type="GO" id="GO:0003676">
    <property type="term" value="F:nucleic acid binding"/>
    <property type="evidence" value="ECO:0007669"/>
    <property type="project" value="InterPro"/>
</dbReference>
<dbReference type="PANTHER" id="PTHR47169:SF2">
    <property type="entry name" value="OS01G0541250 PROTEIN"/>
    <property type="match status" value="1"/>
</dbReference>
<dbReference type="OrthoDB" id="155409at2759"/>
<protein>
    <submittedName>
        <fullName evidence="1">Uncharacterized protein</fullName>
    </submittedName>
</protein>
<proteinExistence type="predicted"/>
<reference evidence="1" key="1">
    <citation type="submission" date="2013-12" db="EMBL/GenBank/DDBJ databases">
        <title>The Genome Sequence of Aphanomyces astaci APO3.</title>
        <authorList>
            <consortium name="The Broad Institute Genomics Platform"/>
            <person name="Russ C."/>
            <person name="Tyler B."/>
            <person name="van West P."/>
            <person name="Dieguez-Uribeondo J."/>
            <person name="Young S.K."/>
            <person name="Zeng Q."/>
            <person name="Gargeya S."/>
            <person name="Fitzgerald M."/>
            <person name="Abouelleil A."/>
            <person name="Alvarado L."/>
            <person name="Chapman S.B."/>
            <person name="Gainer-Dewar J."/>
            <person name="Goldberg J."/>
            <person name="Griggs A."/>
            <person name="Gujja S."/>
            <person name="Hansen M."/>
            <person name="Howarth C."/>
            <person name="Imamovic A."/>
            <person name="Ireland A."/>
            <person name="Larimer J."/>
            <person name="McCowan C."/>
            <person name="Murphy C."/>
            <person name="Pearson M."/>
            <person name="Poon T.W."/>
            <person name="Priest M."/>
            <person name="Roberts A."/>
            <person name="Saif S."/>
            <person name="Shea T."/>
            <person name="Sykes S."/>
            <person name="Wortman J."/>
            <person name="Nusbaum C."/>
            <person name="Birren B."/>
        </authorList>
    </citation>
    <scope>NUCLEOTIDE SEQUENCE [LARGE SCALE GENOMIC DNA]</scope>
    <source>
        <strain evidence="1">APO3</strain>
    </source>
</reference>
<evidence type="ECO:0000313" key="1">
    <source>
        <dbReference type="EMBL" id="ETV82009.1"/>
    </source>
</evidence>
<gene>
    <name evidence="1" type="ORF">H257_05535</name>
</gene>
<dbReference type="Gene3D" id="3.30.420.10">
    <property type="entry name" value="Ribonuclease H-like superfamily/Ribonuclease H"/>
    <property type="match status" value="1"/>
</dbReference>
<dbReference type="EMBL" id="KI913123">
    <property type="protein sequence ID" value="ETV82009.1"/>
    <property type="molecule type" value="Genomic_DNA"/>
</dbReference>
<dbReference type="RefSeq" id="XP_009828746.1">
    <property type="nucleotide sequence ID" value="XM_009830444.1"/>
</dbReference>
<dbReference type="PANTHER" id="PTHR47169">
    <property type="entry name" value="OS01G0541250 PROTEIN"/>
    <property type="match status" value="1"/>
</dbReference>
<dbReference type="VEuPathDB" id="FungiDB:H257_05535"/>
<sequence length="76" mass="9121">MQRAKTLKSKTNHSKPYLTDMNTVQRMRHAALFLRPSPNRTVFDNMHSQVHVDEKWFFLTTVKKRYYAYDDEELAS</sequence>
<name>W4GSL6_APHAT</name>
<dbReference type="GeneID" id="20807531"/>